<dbReference type="InterPro" id="IPR008271">
    <property type="entry name" value="Ser/Thr_kinase_AS"/>
</dbReference>
<dbReference type="InterPro" id="IPR000719">
    <property type="entry name" value="Prot_kinase_dom"/>
</dbReference>
<evidence type="ECO:0000256" key="1">
    <source>
        <dbReference type="SAM" id="MobiDB-lite"/>
    </source>
</evidence>
<dbReference type="GO" id="GO:0004674">
    <property type="term" value="F:protein serine/threonine kinase activity"/>
    <property type="evidence" value="ECO:0007669"/>
    <property type="project" value="TreeGrafter"/>
</dbReference>
<feature type="domain" description="Protein kinase" evidence="2">
    <location>
        <begin position="304"/>
        <end position="587"/>
    </location>
</feature>
<reference evidence="3" key="2">
    <citation type="submission" date="2023-06" db="EMBL/GenBank/DDBJ databases">
        <authorList>
            <consortium name="Lawrence Berkeley National Laboratory"/>
            <person name="Haridas S."/>
            <person name="Hensen N."/>
            <person name="Bonometti L."/>
            <person name="Westerberg I."/>
            <person name="Brannstrom I.O."/>
            <person name="Guillou S."/>
            <person name="Cros-Aarteil S."/>
            <person name="Calhoun S."/>
            <person name="Kuo A."/>
            <person name="Mondo S."/>
            <person name="Pangilinan J."/>
            <person name="Riley R."/>
            <person name="Labutti K."/>
            <person name="Andreopoulos B."/>
            <person name="Lipzen A."/>
            <person name="Chen C."/>
            <person name="Yanf M."/>
            <person name="Daum C."/>
            <person name="Ng V."/>
            <person name="Clum A."/>
            <person name="Steindorff A."/>
            <person name="Ohm R."/>
            <person name="Martin F."/>
            <person name="Silar P."/>
            <person name="Natvig D."/>
            <person name="Lalanne C."/>
            <person name="Gautier V."/>
            <person name="Ament-Velasquez S.L."/>
            <person name="Kruys A."/>
            <person name="Hutchinson M.I."/>
            <person name="Powell A.J."/>
            <person name="Barry K."/>
            <person name="Miller A.N."/>
            <person name="Grigoriev I.V."/>
            <person name="Debuchy R."/>
            <person name="Gladieux P."/>
            <person name="Thoren M.H."/>
            <person name="Johannesson H."/>
        </authorList>
    </citation>
    <scope>NUCLEOTIDE SEQUENCE</scope>
    <source>
        <strain evidence="3">SMH4131-1</strain>
    </source>
</reference>
<dbReference type="SUPFAM" id="SSF56112">
    <property type="entry name" value="Protein kinase-like (PK-like)"/>
    <property type="match status" value="1"/>
</dbReference>
<evidence type="ECO:0000313" key="4">
    <source>
        <dbReference type="Proteomes" id="UP001286456"/>
    </source>
</evidence>
<feature type="compositionally biased region" description="Low complexity" evidence="1">
    <location>
        <begin position="30"/>
        <end position="42"/>
    </location>
</feature>
<reference evidence="3" key="1">
    <citation type="journal article" date="2023" name="Mol. Phylogenet. Evol.">
        <title>Genome-scale phylogeny and comparative genomics of the fungal order Sordariales.</title>
        <authorList>
            <person name="Hensen N."/>
            <person name="Bonometti L."/>
            <person name="Westerberg I."/>
            <person name="Brannstrom I.O."/>
            <person name="Guillou S."/>
            <person name="Cros-Aarteil S."/>
            <person name="Calhoun S."/>
            <person name="Haridas S."/>
            <person name="Kuo A."/>
            <person name="Mondo S."/>
            <person name="Pangilinan J."/>
            <person name="Riley R."/>
            <person name="LaButti K."/>
            <person name="Andreopoulos B."/>
            <person name="Lipzen A."/>
            <person name="Chen C."/>
            <person name="Yan M."/>
            <person name="Daum C."/>
            <person name="Ng V."/>
            <person name="Clum A."/>
            <person name="Steindorff A."/>
            <person name="Ohm R.A."/>
            <person name="Martin F."/>
            <person name="Silar P."/>
            <person name="Natvig D.O."/>
            <person name="Lalanne C."/>
            <person name="Gautier V."/>
            <person name="Ament-Velasquez S.L."/>
            <person name="Kruys A."/>
            <person name="Hutchinson M.I."/>
            <person name="Powell A.J."/>
            <person name="Barry K."/>
            <person name="Miller A.N."/>
            <person name="Grigoriev I.V."/>
            <person name="Debuchy R."/>
            <person name="Gladieux P."/>
            <person name="Hiltunen Thoren M."/>
            <person name="Johannesson H."/>
        </authorList>
    </citation>
    <scope>NUCLEOTIDE SEQUENCE</scope>
    <source>
        <strain evidence="3">SMH4131-1</strain>
    </source>
</reference>
<dbReference type="AlphaFoldDB" id="A0AAE0MMS4"/>
<dbReference type="Gene3D" id="1.10.510.10">
    <property type="entry name" value="Transferase(Phosphotransferase) domain 1"/>
    <property type="match status" value="1"/>
</dbReference>
<gene>
    <name evidence="3" type="ORF">B0T19DRAFT_471841</name>
</gene>
<dbReference type="GO" id="GO:0005524">
    <property type="term" value="F:ATP binding"/>
    <property type="evidence" value="ECO:0007669"/>
    <property type="project" value="InterPro"/>
</dbReference>
<dbReference type="EMBL" id="JAUEPO010000001">
    <property type="protein sequence ID" value="KAK3336829.1"/>
    <property type="molecule type" value="Genomic_DNA"/>
</dbReference>
<dbReference type="Proteomes" id="UP001286456">
    <property type="component" value="Unassembled WGS sequence"/>
</dbReference>
<dbReference type="SMART" id="SM00220">
    <property type="entry name" value="S_TKc"/>
    <property type="match status" value="1"/>
</dbReference>
<keyword evidence="3" id="KW-0808">Transferase</keyword>
<proteinExistence type="predicted"/>
<name>A0AAE0MMS4_9PEZI</name>
<dbReference type="Pfam" id="PF00069">
    <property type="entry name" value="Pkinase"/>
    <property type="match status" value="1"/>
</dbReference>
<evidence type="ECO:0000259" key="2">
    <source>
        <dbReference type="PROSITE" id="PS50011"/>
    </source>
</evidence>
<protein>
    <submittedName>
        <fullName evidence="3">Kinase-like domain-containing protein</fullName>
    </submittedName>
</protein>
<sequence length="587" mass="63024">MTDHLSEPEGAGSPVQSTQPFDEDDESYKARLQAALRQQPQADPDPDPNPGRPRTDSAAHVLAPTRPAAAHALAQQTAGEPQPVNGLLHATEDGPRLLFLPSDPESIEVDEDESVETPRVLAVSQSLYNIACDVTIRRAPIDAVLTFRVFFNPSSDDVTLLNTGRSRSPILVIGGGQQDSPQQQETRVYPSSVTQLGPGQWDISVPTHGCTTKMLVLNRYFLPSLAPTSSDQPSKKRGASPAARDPGAKRTKGAGPPGVSANIRTLSAIRNQGVNAATPHPLTNLRAGQTIELIGSKPGEKYSVTRINNLSDSRSSSVWRATISILTPDHPSVVAKVLKPSNTGDVKSTAIMWLRETSIHSKLSANGPPTIVQLLGLDARLHSLYLEDIAAPSLAQQRGPDDYFSGTPIDARRVLDDMASALAFVHENNITHNDIKPGNILFSPARGAVLIDFGLSSDSTRGSAEATLTAGTPWYIPPEFIAEPKTGRGPPGDVWALGVVMLYLRRRLRLPERSKGWQIWEVASQGAAAVDEMLKWVSKVQAGRAQLGLDQMDQVIRGMTEQAPSDRSTINSVVKALGCGGQDQEDS</sequence>
<dbReference type="InterPro" id="IPR011009">
    <property type="entry name" value="Kinase-like_dom_sf"/>
</dbReference>
<keyword evidence="3" id="KW-0418">Kinase</keyword>
<dbReference type="PANTHER" id="PTHR24359:SF1">
    <property type="entry name" value="INHIBITOR OF NUCLEAR FACTOR KAPPA-B KINASE EPSILON SUBUNIT HOMOLOG 1-RELATED"/>
    <property type="match status" value="1"/>
</dbReference>
<dbReference type="PROSITE" id="PS00108">
    <property type="entry name" value="PROTEIN_KINASE_ST"/>
    <property type="match status" value="1"/>
</dbReference>
<organism evidence="3 4">
    <name type="scientific">Cercophora scortea</name>
    <dbReference type="NCBI Taxonomy" id="314031"/>
    <lineage>
        <taxon>Eukaryota</taxon>
        <taxon>Fungi</taxon>
        <taxon>Dikarya</taxon>
        <taxon>Ascomycota</taxon>
        <taxon>Pezizomycotina</taxon>
        <taxon>Sordariomycetes</taxon>
        <taxon>Sordariomycetidae</taxon>
        <taxon>Sordariales</taxon>
        <taxon>Lasiosphaeriaceae</taxon>
        <taxon>Cercophora</taxon>
    </lineage>
</organism>
<feature type="region of interest" description="Disordered" evidence="1">
    <location>
        <begin position="226"/>
        <end position="259"/>
    </location>
</feature>
<comment type="caution">
    <text evidence="3">The sequence shown here is derived from an EMBL/GenBank/DDBJ whole genome shotgun (WGS) entry which is preliminary data.</text>
</comment>
<dbReference type="PANTHER" id="PTHR24359">
    <property type="entry name" value="SERINE/THREONINE-PROTEIN KINASE SBK1"/>
    <property type="match status" value="1"/>
</dbReference>
<accession>A0AAE0MMS4</accession>
<feature type="region of interest" description="Disordered" evidence="1">
    <location>
        <begin position="1"/>
        <end position="58"/>
    </location>
</feature>
<dbReference type="PROSITE" id="PS50011">
    <property type="entry name" value="PROTEIN_KINASE_DOM"/>
    <property type="match status" value="1"/>
</dbReference>
<evidence type="ECO:0000313" key="3">
    <source>
        <dbReference type="EMBL" id="KAK3336829.1"/>
    </source>
</evidence>
<keyword evidence="4" id="KW-1185">Reference proteome</keyword>